<keyword evidence="2" id="KW-1185">Reference proteome</keyword>
<dbReference type="OrthoDB" id="6134459at2759"/>
<evidence type="ECO:0000313" key="1">
    <source>
        <dbReference type="EMBL" id="VDK47102.1"/>
    </source>
</evidence>
<sequence length="108" mass="11886">MITATGGTSVRIPWSTVEQLPSVTIVRVLWLANPNVFTSRHTLDGQWRVVDEVYGAAVKSMPVKSSESNVNSEKLQLPGRSADFDGFYVSFRVDESVDQVSLDLSIKA</sequence>
<evidence type="ECO:0000313" key="2">
    <source>
        <dbReference type="Proteomes" id="UP000271098"/>
    </source>
</evidence>
<proteinExistence type="predicted"/>
<dbReference type="EMBL" id="UYRT01009318">
    <property type="protein sequence ID" value="VDK47102.1"/>
    <property type="molecule type" value="Genomic_DNA"/>
</dbReference>
<reference evidence="1 2" key="2">
    <citation type="submission" date="2018-11" db="EMBL/GenBank/DDBJ databases">
        <authorList>
            <consortium name="Pathogen Informatics"/>
        </authorList>
    </citation>
    <scope>NUCLEOTIDE SEQUENCE [LARGE SCALE GENOMIC DNA]</scope>
</reference>
<dbReference type="WBParaSite" id="GPUH_0000475601-mRNA-1">
    <property type="protein sequence ID" value="GPUH_0000475601-mRNA-1"/>
    <property type="gene ID" value="GPUH_0000475601"/>
</dbReference>
<protein>
    <submittedName>
        <fullName evidence="3">F5/8 type C domain-containing protein</fullName>
    </submittedName>
</protein>
<dbReference type="Proteomes" id="UP000271098">
    <property type="component" value="Unassembled WGS sequence"/>
</dbReference>
<accession>A0A183D7Q8</accession>
<evidence type="ECO:0000313" key="3">
    <source>
        <dbReference type="WBParaSite" id="GPUH_0000475601-mRNA-1"/>
    </source>
</evidence>
<dbReference type="AlphaFoldDB" id="A0A183D7Q8"/>
<gene>
    <name evidence="1" type="ORF">GPUH_LOCUS4748</name>
</gene>
<name>A0A183D7Q8_9BILA</name>
<reference evidence="3" key="1">
    <citation type="submission" date="2016-06" db="UniProtKB">
        <authorList>
            <consortium name="WormBaseParasite"/>
        </authorList>
    </citation>
    <scope>IDENTIFICATION</scope>
</reference>
<organism evidence="3">
    <name type="scientific">Gongylonema pulchrum</name>
    <dbReference type="NCBI Taxonomy" id="637853"/>
    <lineage>
        <taxon>Eukaryota</taxon>
        <taxon>Metazoa</taxon>
        <taxon>Ecdysozoa</taxon>
        <taxon>Nematoda</taxon>
        <taxon>Chromadorea</taxon>
        <taxon>Rhabditida</taxon>
        <taxon>Spirurina</taxon>
        <taxon>Spiruromorpha</taxon>
        <taxon>Spiruroidea</taxon>
        <taxon>Gongylonematidae</taxon>
        <taxon>Gongylonema</taxon>
    </lineage>
</organism>